<reference evidence="2" key="1">
    <citation type="journal article" date="2014" name="Front. Microbiol.">
        <title>High frequency of phylogenetically diverse reductive dehalogenase-homologous genes in deep subseafloor sedimentary metagenomes.</title>
        <authorList>
            <person name="Kawai M."/>
            <person name="Futagami T."/>
            <person name="Toyoda A."/>
            <person name="Takaki Y."/>
            <person name="Nishi S."/>
            <person name="Hori S."/>
            <person name="Arai W."/>
            <person name="Tsubouchi T."/>
            <person name="Morono Y."/>
            <person name="Uchiyama I."/>
            <person name="Ito T."/>
            <person name="Fujiyama A."/>
            <person name="Inagaki F."/>
            <person name="Takami H."/>
        </authorList>
    </citation>
    <scope>NUCLEOTIDE SEQUENCE</scope>
    <source>
        <strain evidence="2">Expedition CK06-06</strain>
    </source>
</reference>
<accession>X1NQ25</accession>
<dbReference type="EMBL" id="BARV01018537">
    <property type="protein sequence ID" value="GAI20779.1"/>
    <property type="molecule type" value="Genomic_DNA"/>
</dbReference>
<feature type="region of interest" description="Disordered" evidence="1">
    <location>
        <begin position="1"/>
        <end position="38"/>
    </location>
</feature>
<protein>
    <submittedName>
        <fullName evidence="2">Uncharacterized protein</fullName>
    </submittedName>
</protein>
<gene>
    <name evidence="2" type="ORF">S06H3_31324</name>
</gene>
<comment type="caution">
    <text evidence="2">The sequence shown here is derived from an EMBL/GenBank/DDBJ whole genome shotgun (WGS) entry which is preliminary data.</text>
</comment>
<organism evidence="2">
    <name type="scientific">marine sediment metagenome</name>
    <dbReference type="NCBI Taxonomy" id="412755"/>
    <lineage>
        <taxon>unclassified sequences</taxon>
        <taxon>metagenomes</taxon>
        <taxon>ecological metagenomes</taxon>
    </lineage>
</organism>
<evidence type="ECO:0000256" key="1">
    <source>
        <dbReference type="SAM" id="MobiDB-lite"/>
    </source>
</evidence>
<proteinExistence type="predicted"/>
<name>X1NQ25_9ZZZZ</name>
<dbReference type="AlphaFoldDB" id="X1NQ25"/>
<sequence>TDARGKVVLTQRSTDEESSGVRSEGGKKGQKYPISAVI</sequence>
<feature type="non-terminal residue" evidence="2">
    <location>
        <position position="1"/>
    </location>
</feature>
<evidence type="ECO:0000313" key="2">
    <source>
        <dbReference type="EMBL" id="GAI20779.1"/>
    </source>
</evidence>